<name>A0A938WXX7_9BIFI</name>
<comment type="caution">
    <text evidence="1">The sequence shown here is derived from an EMBL/GenBank/DDBJ whole genome shotgun (WGS) entry which is preliminary data.</text>
</comment>
<proteinExistence type="predicted"/>
<reference evidence="1" key="2">
    <citation type="journal article" date="2021" name="Sci. Rep.">
        <title>The distribution of antibiotic resistance genes in chicken gut microbiota commensals.</title>
        <authorList>
            <person name="Juricova H."/>
            <person name="Matiasovicova J."/>
            <person name="Kubasova T."/>
            <person name="Cejkova D."/>
            <person name="Rychlik I."/>
        </authorList>
    </citation>
    <scope>NUCLEOTIDE SEQUENCE</scope>
    <source>
        <strain evidence="1">An836</strain>
    </source>
</reference>
<dbReference type="RefSeq" id="WP_204469069.1">
    <property type="nucleotide sequence ID" value="NZ_JACLYU010000010.1"/>
</dbReference>
<accession>A0A938WXX7</accession>
<dbReference type="EMBL" id="JACLYU010000010">
    <property type="protein sequence ID" value="MBM6699931.1"/>
    <property type="molecule type" value="Genomic_DNA"/>
</dbReference>
<keyword evidence="2" id="KW-1185">Reference proteome</keyword>
<protein>
    <submittedName>
        <fullName evidence="1">Uncharacterized protein</fullName>
    </submittedName>
</protein>
<gene>
    <name evidence="1" type="ORF">H7U32_06345</name>
</gene>
<dbReference type="AlphaFoldDB" id="A0A938WXX7"/>
<dbReference type="Proteomes" id="UP000718821">
    <property type="component" value="Unassembled WGS sequence"/>
</dbReference>
<reference evidence="1" key="1">
    <citation type="submission" date="2020-08" db="EMBL/GenBank/DDBJ databases">
        <authorList>
            <person name="Cejkova D."/>
            <person name="Kubasova T."/>
            <person name="Jahodarova E."/>
            <person name="Rychlik I."/>
        </authorList>
    </citation>
    <scope>NUCLEOTIDE SEQUENCE</scope>
    <source>
        <strain evidence="1">An836</strain>
    </source>
</reference>
<evidence type="ECO:0000313" key="1">
    <source>
        <dbReference type="EMBL" id="MBM6699931.1"/>
    </source>
</evidence>
<sequence length="86" mass="9227">MAMQTATWTINAGDVPAGWSGNMELKWPKPFAQTPTVFITSWHTRLNVSIDAVSETDVTVAIRNVTDEPVAVTSKVVAVGIGQLTV</sequence>
<evidence type="ECO:0000313" key="2">
    <source>
        <dbReference type="Proteomes" id="UP000718821"/>
    </source>
</evidence>
<organism evidence="1 2">
    <name type="scientific">Bifidobacterium pullorum subsp. saeculare</name>
    <dbReference type="NCBI Taxonomy" id="78257"/>
    <lineage>
        <taxon>Bacteria</taxon>
        <taxon>Bacillati</taxon>
        <taxon>Actinomycetota</taxon>
        <taxon>Actinomycetes</taxon>
        <taxon>Bifidobacteriales</taxon>
        <taxon>Bifidobacteriaceae</taxon>
        <taxon>Bifidobacterium</taxon>
    </lineage>
</organism>